<feature type="non-terminal residue" evidence="1">
    <location>
        <position position="1"/>
    </location>
</feature>
<reference evidence="1" key="1">
    <citation type="journal article" date="2015" name="Nature">
        <title>Complex archaea that bridge the gap between prokaryotes and eukaryotes.</title>
        <authorList>
            <person name="Spang A."/>
            <person name="Saw J.H."/>
            <person name="Jorgensen S.L."/>
            <person name="Zaremba-Niedzwiedzka K."/>
            <person name="Martijn J."/>
            <person name="Lind A.E."/>
            <person name="van Eijk R."/>
            <person name="Schleper C."/>
            <person name="Guy L."/>
            <person name="Ettema T.J."/>
        </authorList>
    </citation>
    <scope>NUCLEOTIDE SEQUENCE</scope>
</reference>
<sequence length="115" mass="13140">EGATQITYTYKLKPVRIILSAVFQTLDPTVEGIWKDYMDRKASTNMTIKVLKHNNTNFILATFTNCRVYSVKKSGDRNKGHYGVICILEAEKVTYTNDWFTEGGANFANHWKANI</sequence>
<dbReference type="EMBL" id="LAZR01016715">
    <property type="protein sequence ID" value="KKM03305.1"/>
    <property type="molecule type" value="Genomic_DNA"/>
</dbReference>
<dbReference type="AlphaFoldDB" id="A0A0F9GWX4"/>
<name>A0A0F9GWX4_9ZZZZ</name>
<accession>A0A0F9GWX4</accession>
<comment type="caution">
    <text evidence="1">The sequence shown here is derived from an EMBL/GenBank/DDBJ whole genome shotgun (WGS) entry which is preliminary data.</text>
</comment>
<proteinExistence type="predicted"/>
<protein>
    <submittedName>
        <fullName evidence="1">Uncharacterized protein</fullName>
    </submittedName>
</protein>
<evidence type="ECO:0000313" key="1">
    <source>
        <dbReference type="EMBL" id="KKM03305.1"/>
    </source>
</evidence>
<organism evidence="1">
    <name type="scientific">marine sediment metagenome</name>
    <dbReference type="NCBI Taxonomy" id="412755"/>
    <lineage>
        <taxon>unclassified sequences</taxon>
        <taxon>metagenomes</taxon>
        <taxon>ecological metagenomes</taxon>
    </lineage>
</organism>
<gene>
    <name evidence="1" type="ORF">LCGC14_1775740</name>
</gene>